<evidence type="ECO:0000256" key="5">
    <source>
        <dbReference type="PIRNR" id="PIRNR026412"/>
    </source>
</evidence>
<dbReference type="GO" id="GO:0030288">
    <property type="term" value="C:outer membrane-bounded periplasmic space"/>
    <property type="evidence" value="ECO:0007669"/>
    <property type="project" value="TreeGrafter"/>
</dbReference>
<evidence type="ECO:0000313" key="7">
    <source>
        <dbReference type="Proteomes" id="UP000317371"/>
    </source>
</evidence>
<dbReference type="InterPro" id="IPR015943">
    <property type="entry name" value="WD40/YVTN_repeat-like_dom_sf"/>
</dbReference>
<keyword evidence="1 5" id="KW-0479">Metal-binding</keyword>
<dbReference type="InParanoid" id="A0A540VKJ8"/>
<name>A0A540VKJ8_9CHLR</name>
<evidence type="ECO:0000256" key="2">
    <source>
        <dbReference type="ARBA" id="ARBA00022842"/>
    </source>
</evidence>
<keyword evidence="7" id="KW-1185">Reference proteome</keyword>
<dbReference type="GO" id="GO:0046677">
    <property type="term" value="P:response to antibiotic"/>
    <property type="evidence" value="ECO:0007669"/>
    <property type="project" value="UniProtKB-UniRule"/>
</dbReference>
<sequence length="303" mass="32509">MPDASQLTLQEYPVPRGSHPHDVAPAPDGTVWYTAQASGELGRLDPTTGETHHIPLGTGSAPHGVIVGPDGAAWVTDGGLNAIVRVDPETEAVAVFPLPPDSGYANLNTAAFDADGILWFTGQSGIYGRLDPATGTVQVFDAPRGRGPYGITATPDGAIYYASLAGSHIARIDLNTFEAVVLEPPTPGQGARRIWSDSVGRLWVSEWNAGQLAMYDPARDAWREWPLPGDRPRPYAVYVDEHDAVWLSDFGSNALVRFDPSQERFDVFPLPSSPANVRQLLGRPGEVWGAESGVDQLVVVREP</sequence>
<keyword evidence="4 5" id="KW-0046">Antibiotic resistance</keyword>
<comment type="function">
    <text evidence="5">Inactivates the type B streptogramin antibiotics by linearizing the lactone ring at the ester linkage, generating a free phenylglycine carboxylate and converting the threonyl moiety into 2-amino-butenoic acid.</text>
</comment>
<dbReference type="PANTHER" id="PTHR40274">
    <property type="entry name" value="VIRGINIAMYCIN B LYASE"/>
    <property type="match status" value="1"/>
</dbReference>
<dbReference type="Proteomes" id="UP000317371">
    <property type="component" value="Unassembled WGS sequence"/>
</dbReference>
<dbReference type="PANTHER" id="PTHR40274:SF3">
    <property type="entry name" value="VIRGINIAMYCIN B LYASE"/>
    <property type="match status" value="1"/>
</dbReference>
<accession>A0A540VKJ8</accession>
<keyword evidence="3 5" id="KW-0456">Lyase</keyword>
<keyword evidence="2 5" id="KW-0460">Magnesium</keyword>
<dbReference type="Pfam" id="PF24684">
    <property type="entry name" value="Vgb_lyase"/>
    <property type="match status" value="1"/>
</dbReference>
<evidence type="ECO:0000256" key="3">
    <source>
        <dbReference type="ARBA" id="ARBA00023239"/>
    </source>
</evidence>
<dbReference type="EC" id="4.2.99.-" evidence="5"/>
<comment type="subunit">
    <text evidence="5">Monomer.</text>
</comment>
<dbReference type="AlphaFoldDB" id="A0A540VKJ8"/>
<comment type="similarity">
    <text evidence="5">Belongs to the Vgb family.</text>
</comment>
<dbReference type="EMBL" id="VIGC01000004">
    <property type="protein sequence ID" value="TQE97274.1"/>
    <property type="molecule type" value="Genomic_DNA"/>
</dbReference>
<dbReference type="GO" id="GO:0016835">
    <property type="term" value="F:carbon-oxygen lyase activity"/>
    <property type="evidence" value="ECO:0007669"/>
    <property type="project" value="UniProtKB-UniRule"/>
</dbReference>
<comment type="cofactor">
    <cofactor evidence="5">
        <name>Mg(2+)</name>
        <dbReference type="ChEBI" id="CHEBI:18420"/>
    </cofactor>
</comment>
<dbReference type="InterPro" id="IPR011217">
    <property type="entry name" value="Vgb_bact"/>
</dbReference>
<gene>
    <name evidence="6" type="ORF">FKZ61_03620</name>
</gene>
<dbReference type="SUPFAM" id="SSF101898">
    <property type="entry name" value="NHL repeat"/>
    <property type="match status" value="1"/>
</dbReference>
<dbReference type="Gene3D" id="2.130.10.10">
    <property type="entry name" value="YVTN repeat-like/Quinoprotein amine dehydrogenase"/>
    <property type="match status" value="2"/>
</dbReference>
<dbReference type="PIRSF" id="PIRSF026412">
    <property type="entry name" value="Streptogrm_lyase"/>
    <property type="match status" value="1"/>
</dbReference>
<reference evidence="6 7" key="1">
    <citation type="submission" date="2019-06" db="EMBL/GenBank/DDBJ databases">
        <title>Genome sequence of Litorilinea aerophila BAA-2444.</title>
        <authorList>
            <person name="Maclea K.S."/>
            <person name="Maurais E.G."/>
            <person name="Iannazzi L.C."/>
        </authorList>
    </citation>
    <scope>NUCLEOTIDE SEQUENCE [LARGE SCALE GENOMIC DNA]</scope>
    <source>
        <strain evidence="6 7">ATCC BAA-2444</strain>
    </source>
</reference>
<proteinExistence type="inferred from homology"/>
<comment type="caution">
    <text evidence="6">The sequence shown here is derived from an EMBL/GenBank/DDBJ whole genome shotgun (WGS) entry which is preliminary data.</text>
</comment>
<organism evidence="6 7">
    <name type="scientific">Litorilinea aerophila</name>
    <dbReference type="NCBI Taxonomy" id="1204385"/>
    <lineage>
        <taxon>Bacteria</taxon>
        <taxon>Bacillati</taxon>
        <taxon>Chloroflexota</taxon>
        <taxon>Caldilineae</taxon>
        <taxon>Caldilineales</taxon>
        <taxon>Caldilineaceae</taxon>
        <taxon>Litorilinea</taxon>
    </lineage>
</organism>
<dbReference type="GO" id="GO:0017001">
    <property type="term" value="P:antibiotic catabolic process"/>
    <property type="evidence" value="ECO:0007669"/>
    <property type="project" value="UniProtKB-UniRule"/>
</dbReference>
<protein>
    <recommendedName>
        <fullName evidence="5">Virginiamycin B lyase</fullName>
        <ecNumber evidence="5">4.2.99.-</ecNumber>
    </recommendedName>
    <alternativeName>
        <fullName evidence="5">Streptogramin B lyase</fullName>
    </alternativeName>
</protein>
<evidence type="ECO:0000313" key="6">
    <source>
        <dbReference type="EMBL" id="TQE97274.1"/>
    </source>
</evidence>
<evidence type="ECO:0000256" key="4">
    <source>
        <dbReference type="ARBA" id="ARBA00023251"/>
    </source>
</evidence>
<dbReference type="InterPro" id="IPR051344">
    <property type="entry name" value="Vgb"/>
</dbReference>
<dbReference type="GO" id="GO:0000287">
    <property type="term" value="F:magnesium ion binding"/>
    <property type="evidence" value="ECO:0007669"/>
    <property type="project" value="UniProtKB-UniRule"/>
</dbReference>
<evidence type="ECO:0000256" key="1">
    <source>
        <dbReference type="ARBA" id="ARBA00022723"/>
    </source>
</evidence>
<dbReference type="OrthoDB" id="147661at2"/>